<name>A0A8S3VND7_MYTED</name>
<organism evidence="2 3">
    <name type="scientific">Mytilus edulis</name>
    <name type="common">Blue mussel</name>
    <dbReference type="NCBI Taxonomy" id="6550"/>
    <lineage>
        <taxon>Eukaryota</taxon>
        <taxon>Metazoa</taxon>
        <taxon>Spiralia</taxon>
        <taxon>Lophotrochozoa</taxon>
        <taxon>Mollusca</taxon>
        <taxon>Bivalvia</taxon>
        <taxon>Autobranchia</taxon>
        <taxon>Pteriomorphia</taxon>
        <taxon>Mytilida</taxon>
        <taxon>Mytiloidea</taxon>
        <taxon>Mytilidae</taxon>
        <taxon>Mytilinae</taxon>
        <taxon>Mytilus</taxon>
    </lineage>
</organism>
<accession>A0A8S3VND7</accession>
<evidence type="ECO:0000259" key="1">
    <source>
        <dbReference type="Pfam" id="PF18738"/>
    </source>
</evidence>
<protein>
    <recommendedName>
        <fullName evidence="1">DZIP3-like HEPN domain-containing protein</fullName>
    </recommendedName>
</protein>
<keyword evidence="3" id="KW-1185">Reference proteome</keyword>
<dbReference type="Proteomes" id="UP000683360">
    <property type="component" value="Unassembled WGS sequence"/>
</dbReference>
<evidence type="ECO:0000313" key="2">
    <source>
        <dbReference type="EMBL" id="CAG2255338.1"/>
    </source>
</evidence>
<feature type="domain" description="DZIP3-like HEPN" evidence="1">
    <location>
        <begin position="79"/>
        <end position="197"/>
    </location>
</feature>
<dbReference type="Pfam" id="PF18738">
    <property type="entry name" value="HEPN_DZIP3"/>
    <property type="match status" value="1"/>
</dbReference>
<dbReference type="AlphaFoldDB" id="A0A8S3VND7"/>
<dbReference type="EMBL" id="CAJPWZ010003265">
    <property type="protein sequence ID" value="CAG2255338.1"/>
    <property type="molecule type" value="Genomic_DNA"/>
</dbReference>
<sequence length="213" mass="25314">MDREDRRRFFVIGSVFLEVVTPVFRRQLENNYTKAGFSCLKDFLNNQPVVHTLFHLNHRYTWYCCVDSTNCIARQKLPLYNYQWNLLYTENPGPGNHHCHCKYTAKPVQLDDLDITLMGLILVNCFNLGPAEAQAVRYLRQFKNDYLSHNTKCGITEPKYNSLWPDLTYHVLQLDQTRQSDLEDMKNRPLEEQLCKQYYIHLLDVNKRFEEVV</sequence>
<reference evidence="2" key="1">
    <citation type="submission" date="2021-03" db="EMBL/GenBank/DDBJ databases">
        <authorList>
            <person name="Bekaert M."/>
        </authorList>
    </citation>
    <scope>NUCLEOTIDE SEQUENCE</scope>
</reference>
<dbReference type="InterPro" id="IPR041249">
    <property type="entry name" value="HEPN_DZIP3"/>
</dbReference>
<evidence type="ECO:0000313" key="3">
    <source>
        <dbReference type="Proteomes" id="UP000683360"/>
    </source>
</evidence>
<proteinExistence type="predicted"/>
<gene>
    <name evidence="2" type="ORF">MEDL_66784</name>
</gene>
<comment type="caution">
    <text evidence="2">The sequence shown here is derived from an EMBL/GenBank/DDBJ whole genome shotgun (WGS) entry which is preliminary data.</text>
</comment>